<evidence type="ECO:0000313" key="3">
    <source>
        <dbReference type="Proteomes" id="UP001589855"/>
    </source>
</evidence>
<accession>A0ABV6K6N0</accession>
<evidence type="ECO:0000256" key="1">
    <source>
        <dbReference type="SAM" id="Phobius"/>
    </source>
</evidence>
<sequence length="84" mass="9558">MKRNKTISFSWPGSDRFFPSYSNWFRGLALLAIPVILIDMFCAFLAVSFLIDTLTAVYLVLLVGTFIVETANHGLRHHSKHRMG</sequence>
<feature type="transmembrane region" description="Helical" evidence="1">
    <location>
        <begin position="57"/>
        <end position="75"/>
    </location>
</feature>
<evidence type="ECO:0000313" key="2">
    <source>
        <dbReference type="EMBL" id="MFC0425140.1"/>
    </source>
</evidence>
<keyword evidence="1" id="KW-0472">Membrane</keyword>
<proteinExistence type="predicted"/>
<organism evidence="2 3">
    <name type="scientific">Lactiplantibacillus plajomi</name>
    <dbReference type="NCBI Taxonomy" id="1457217"/>
    <lineage>
        <taxon>Bacteria</taxon>
        <taxon>Bacillati</taxon>
        <taxon>Bacillota</taxon>
        <taxon>Bacilli</taxon>
        <taxon>Lactobacillales</taxon>
        <taxon>Lactobacillaceae</taxon>
        <taxon>Lactiplantibacillus</taxon>
    </lineage>
</organism>
<keyword evidence="1" id="KW-1133">Transmembrane helix</keyword>
<dbReference type="EMBL" id="JBHLUK010000077">
    <property type="protein sequence ID" value="MFC0425140.1"/>
    <property type="molecule type" value="Genomic_DNA"/>
</dbReference>
<dbReference type="RefSeq" id="WP_137644073.1">
    <property type="nucleotide sequence ID" value="NZ_BAABRM010000002.1"/>
</dbReference>
<comment type="caution">
    <text evidence="2">The sequence shown here is derived from an EMBL/GenBank/DDBJ whole genome shotgun (WGS) entry which is preliminary data.</text>
</comment>
<feature type="transmembrane region" description="Helical" evidence="1">
    <location>
        <begin position="28"/>
        <end position="51"/>
    </location>
</feature>
<reference evidence="2 3" key="1">
    <citation type="submission" date="2024-09" db="EMBL/GenBank/DDBJ databases">
        <authorList>
            <person name="Sun Q."/>
            <person name="Mori K."/>
        </authorList>
    </citation>
    <scope>NUCLEOTIDE SEQUENCE [LARGE SCALE GENOMIC DNA]</scope>
    <source>
        <strain evidence="2 3">TBRC 4575</strain>
    </source>
</reference>
<dbReference type="Proteomes" id="UP001589855">
    <property type="component" value="Unassembled WGS sequence"/>
</dbReference>
<protein>
    <submittedName>
        <fullName evidence="2">Uncharacterized protein</fullName>
    </submittedName>
</protein>
<keyword evidence="1" id="KW-0812">Transmembrane</keyword>
<keyword evidence="3" id="KW-1185">Reference proteome</keyword>
<gene>
    <name evidence="2" type="ORF">ACFFGS_13480</name>
</gene>
<name>A0ABV6K6N0_9LACO</name>